<name>A0ABD5VCR2_9EURY</name>
<accession>A0ABD5VCR2</accession>
<dbReference type="InterPro" id="IPR057176">
    <property type="entry name" value="DUF7854"/>
</dbReference>
<evidence type="ECO:0000313" key="1">
    <source>
        <dbReference type="EMBL" id="MFC6952243.1"/>
    </source>
</evidence>
<evidence type="ECO:0000313" key="2">
    <source>
        <dbReference type="Proteomes" id="UP001596395"/>
    </source>
</evidence>
<reference evidence="1 2" key="1">
    <citation type="journal article" date="2019" name="Int. J. Syst. Evol. Microbiol.">
        <title>The Global Catalogue of Microorganisms (GCM) 10K type strain sequencing project: providing services to taxonomists for standard genome sequencing and annotation.</title>
        <authorList>
            <consortium name="The Broad Institute Genomics Platform"/>
            <consortium name="The Broad Institute Genome Sequencing Center for Infectious Disease"/>
            <person name="Wu L."/>
            <person name="Ma J."/>
        </authorList>
    </citation>
    <scope>NUCLEOTIDE SEQUENCE [LARGE SCALE GENOMIC DNA]</scope>
    <source>
        <strain evidence="1 2">GX26</strain>
    </source>
</reference>
<protein>
    <submittedName>
        <fullName evidence="1">Uncharacterized protein</fullName>
    </submittedName>
</protein>
<comment type="caution">
    <text evidence="1">The sequence shown here is derived from an EMBL/GenBank/DDBJ whole genome shotgun (WGS) entry which is preliminary data.</text>
</comment>
<dbReference type="RefSeq" id="WP_336349234.1">
    <property type="nucleotide sequence ID" value="NZ_JAZAQL010000001.1"/>
</dbReference>
<dbReference type="EMBL" id="JBHSXN010000001">
    <property type="protein sequence ID" value="MFC6952243.1"/>
    <property type="molecule type" value="Genomic_DNA"/>
</dbReference>
<proteinExistence type="predicted"/>
<dbReference type="AlphaFoldDB" id="A0ABD5VCR2"/>
<gene>
    <name evidence="1" type="ORF">ACFQGB_05160</name>
</gene>
<organism evidence="1 2">
    <name type="scientific">Halorubellus litoreus</name>
    <dbReference type="NCBI Taxonomy" id="755308"/>
    <lineage>
        <taxon>Archaea</taxon>
        <taxon>Methanobacteriati</taxon>
        <taxon>Methanobacteriota</taxon>
        <taxon>Stenosarchaea group</taxon>
        <taxon>Halobacteria</taxon>
        <taxon>Halobacteriales</taxon>
        <taxon>Halorubellaceae</taxon>
        <taxon>Halorubellus</taxon>
    </lineage>
</organism>
<keyword evidence="2" id="KW-1185">Reference proteome</keyword>
<sequence length="93" mass="9883">MDRISALRNVESALAAFEDGECSFAELEGRVQGVLRTYVSSFEGDGVAPYRVVEGPEAAVGVVVVAADAVEARERVRELVDVEGGVLSVERVT</sequence>
<dbReference type="Proteomes" id="UP001596395">
    <property type="component" value="Unassembled WGS sequence"/>
</dbReference>
<dbReference type="Pfam" id="PF25252">
    <property type="entry name" value="DUF7854"/>
    <property type="match status" value="1"/>
</dbReference>